<accession>A0A3D9SXF8</accession>
<proteinExistence type="predicted"/>
<evidence type="ECO:0000313" key="3">
    <source>
        <dbReference type="Proteomes" id="UP000256661"/>
    </source>
</evidence>
<dbReference type="OrthoDB" id="3435153at2"/>
<comment type="caution">
    <text evidence="2">The sequence shown here is derived from an EMBL/GenBank/DDBJ whole genome shotgun (WGS) entry which is preliminary data.</text>
</comment>
<dbReference type="EMBL" id="QTTT01000001">
    <property type="protein sequence ID" value="REF00529.1"/>
    <property type="molecule type" value="Genomic_DNA"/>
</dbReference>
<keyword evidence="3" id="KW-1185">Reference proteome</keyword>
<dbReference type="Proteomes" id="UP000256661">
    <property type="component" value="Unassembled WGS sequence"/>
</dbReference>
<protein>
    <recommendedName>
        <fullName evidence="1">Spore protein YkvP/CgeB glycosyl transferase-like domain-containing protein</fullName>
    </recommendedName>
</protein>
<feature type="domain" description="Spore protein YkvP/CgeB glycosyl transferase-like" evidence="1">
    <location>
        <begin position="202"/>
        <end position="313"/>
    </location>
</feature>
<dbReference type="Pfam" id="PF13524">
    <property type="entry name" value="Glyco_trans_1_2"/>
    <property type="match status" value="1"/>
</dbReference>
<organism evidence="2 3">
    <name type="scientific">Thermomonospora umbrina</name>
    <dbReference type="NCBI Taxonomy" id="111806"/>
    <lineage>
        <taxon>Bacteria</taxon>
        <taxon>Bacillati</taxon>
        <taxon>Actinomycetota</taxon>
        <taxon>Actinomycetes</taxon>
        <taxon>Streptosporangiales</taxon>
        <taxon>Thermomonosporaceae</taxon>
        <taxon>Thermomonospora</taxon>
    </lineage>
</organism>
<dbReference type="AlphaFoldDB" id="A0A3D9SXF8"/>
<gene>
    <name evidence="2" type="ORF">DFJ69_6075</name>
</gene>
<name>A0A3D9SXF8_9ACTN</name>
<evidence type="ECO:0000259" key="1">
    <source>
        <dbReference type="Pfam" id="PF13524"/>
    </source>
</evidence>
<evidence type="ECO:0000313" key="2">
    <source>
        <dbReference type="EMBL" id="REF00529.1"/>
    </source>
</evidence>
<dbReference type="InterPro" id="IPR055259">
    <property type="entry name" value="YkvP/CgeB_Glyco_trans-like"/>
</dbReference>
<reference evidence="2 3" key="1">
    <citation type="submission" date="2018-08" db="EMBL/GenBank/DDBJ databases">
        <title>Sequencing the genomes of 1000 actinobacteria strains.</title>
        <authorList>
            <person name="Klenk H.-P."/>
        </authorList>
    </citation>
    <scope>NUCLEOTIDE SEQUENCE [LARGE SCALE GENOMIC DNA]</scope>
    <source>
        <strain evidence="2 3">DSM 43927</strain>
    </source>
</reference>
<dbReference type="RefSeq" id="WP_116025670.1">
    <property type="nucleotide sequence ID" value="NZ_QTTT01000001.1"/>
</dbReference>
<sequence>MRIGYSFWGFLGDGVTDTPDGGRSHRRTLIDALIGSGHEIVFLQADRDSDEAATALPYSWEPEGFPEIDALMLEWRWPIQGRNTTPCGTPGHTCDLHRQTDLVDHYTRGGLPTVLWDKDRQLPADDPLRTQPAVVVCEAALHPSPGATSLLFPVADHALDAADPQALAGGDRRWLLTYVGNQYDRDDCFNSYFAPAAGAHADHLVAGKWTETIAWPHIRFIGRVPFARVAELYGQSLTTILLLPHRHLSAGQMTQRLFEAVLAGCLPLCPIEFRSGRSLVPDRLIVSSGAEAATIIGDLAEARHAARADLLAACLEQLELMRVSHQVRTLDEILTSTVVTR</sequence>